<dbReference type="Proteomes" id="UP000054047">
    <property type="component" value="Unassembled WGS sequence"/>
</dbReference>
<name>A0A0C2C2M6_9BILA</name>
<dbReference type="AlphaFoldDB" id="A0A0C2C2M6"/>
<accession>A0A0C2C2M6</accession>
<proteinExistence type="predicted"/>
<organism evidence="1 2">
    <name type="scientific">Ancylostoma duodenale</name>
    <dbReference type="NCBI Taxonomy" id="51022"/>
    <lineage>
        <taxon>Eukaryota</taxon>
        <taxon>Metazoa</taxon>
        <taxon>Ecdysozoa</taxon>
        <taxon>Nematoda</taxon>
        <taxon>Chromadorea</taxon>
        <taxon>Rhabditida</taxon>
        <taxon>Rhabditina</taxon>
        <taxon>Rhabditomorpha</taxon>
        <taxon>Strongyloidea</taxon>
        <taxon>Ancylostomatidae</taxon>
        <taxon>Ancylostomatinae</taxon>
        <taxon>Ancylostoma</taxon>
    </lineage>
</organism>
<reference evidence="1 2" key="1">
    <citation type="submission" date="2013-12" db="EMBL/GenBank/DDBJ databases">
        <title>Draft genome of the parsitic nematode Ancylostoma duodenale.</title>
        <authorList>
            <person name="Mitreva M."/>
        </authorList>
    </citation>
    <scope>NUCLEOTIDE SEQUENCE [LARGE SCALE GENOMIC DNA]</scope>
    <source>
        <strain evidence="1 2">Zhejiang</strain>
    </source>
</reference>
<evidence type="ECO:0000313" key="1">
    <source>
        <dbReference type="EMBL" id="KIH43797.1"/>
    </source>
</evidence>
<protein>
    <submittedName>
        <fullName evidence="1">Uncharacterized protein</fullName>
    </submittedName>
</protein>
<keyword evidence="2" id="KW-1185">Reference proteome</keyword>
<sequence length="66" mass="7297">MAQIAQFNELQELIFDSCNFPVSESQLIRGMAPSFKTLSRLEISDNHQVLDSSLPIEGFSIVGALL</sequence>
<evidence type="ECO:0000313" key="2">
    <source>
        <dbReference type="Proteomes" id="UP000054047"/>
    </source>
</evidence>
<gene>
    <name evidence="1" type="ORF">ANCDUO_26191</name>
</gene>
<dbReference type="OrthoDB" id="10257471at2759"/>
<dbReference type="EMBL" id="KN782808">
    <property type="protein sequence ID" value="KIH43797.1"/>
    <property type="molecule type" value="Genomic_DNA"/>
</dbReference>